<dbReference type="OMA" id="HNANIMW"/>
<protein>
    <recommendedName>
        <fullName evidence="6">30S ribosomal protein S21, chloroplastic</fullName>
    </recommendedName>
</protein>
<gene>
    <name evidence="4" type="ORF">MIMGU_mgv1a019050mg</name>
</gene>
<dbReference type="OrthoDB" id="785538at2759"/>
<dbReference type="Pfam" id="PF01165">
    <property type="entry name" value="Ribosomal_S21"/>
    <property type="match status" value="1"/>
</dbReference>
<evidence type="ECO:0000256" key="1">
    <source>
        <dbReference type="ARBA" id="ARBA00006640"/>
    </source>
</evidence>
<dbReference type="PhylomeDB" id="A0A022RVV9"/>
<evidence type="ECO:0008006" key="6">
    <source>
        <dbReference type="Google" id="ProtNLM"/>
    </source>
</evidence>
<dbReference type="GO" id="GO:0005840">
    <property type="term" value="C:ribosome"/>
    <property type="evidence" value="ECO:0007669"/>
    <property type="project" value="UniProtKB-KW"/>
</dbReference>
<comment type="similarity">
    <text evidence="1">Belongs to the bacterial ribosomal protein bS21 family.</text>
</comment>
<evidence type="ECO:0000256" key="2">
    <source>
        <dbReference type="ARBA" id="ARBA00022980"/>
    </source>
</evidence>
<dbReference type="eggNOG" id="ENOG502RZIG">
    <property type="taxonomic scope" value="Eukaryota"/>
</dbReference>
<dbReference type="GO" id="GO:1990904">
    <property type="term" value="C:ribonucleoprotein complex"/>
    <property type="evidence" value="ECO:0007669"/>
    <property type="project" value="UniProtKB-KW"/>
</dbReference>
<organism evidence="4 5">
    <name type="scientific">Erythranthe guttata</name>
    <name type="common">Yellow monkey flower</name>
    <name type="synonym">Mimulus guttatus</name>
    <dbReference type="NCBI Taxonomy" id="4155"/>
    <lineage>
        <taxon>Eukaryota</taxon>
        <taxon>Viridiplantae</taxon>
        <taxon>Streptophyta</taxon>
        <taxon>Embryophyta</taxon>
        <taxon>Tracheophyta</taxon>
        <taxon>Spermatophyta</taxon>
        <taxon>Magnoliopsida</taxon>
        <taxon>eudicotyledons</taxon>
        <taxon>Gunneridae</taxon>
        <taxon>Pentapetalae</taxon>
        <taxon>asterids</taxon>
        <taxon>lamiids</taxon>
        <taxon>Lamiales</taxon>
        <taxon>Phrymaceae</taxon>
        <taxon>Erythranthe</taxon>
    </lineage>
</organism>
<proteinExistence type="inferred from homology"/>
<name>A0A022RVV9_ERYGU</name>
<dbReference type="Proteomes" id="UP000030748">
    <property type="component" value="Unassembled WGS sequence"/>
</dbReference>
<dbReference type="EMBL" id="KI630265">
    <property type="protein sequence ID" value="EYU43075.1"/>
    <property type="molecule type" value="Genomic_DNA"/>
</dbReference>
<dbReference type="InterPro" id="IPR038380">
    <property type="entry name" value="Ribosomal_bS21_sf"/>
</dbReference>
<dbReference type="GO" id="GO:0003735">
    <property type="term" value="F:structural constituent of ribosome"/>
    <property type="evidence" value="ECO:0007669"/>
    <property type="project" value="InterPro"/>
</dbReference>
<dbReference type="PANTHER" id="PTHR21109:SF27">
    <property type="entry name" value="30S RIBOSOMAL PROTEIN S21, CHLOROPLASTIC"/>
    <property type="match status" value="1"/>
</dbReference>
<evidence type="ECO:0000256" key="3">
    <source>
        <dbReference type="ARBA" id="ARBA00023274"/>
    </source>
</evidence>
<dbReference type="PANTHER" id="PTHR21109">
    <property type="entry name" value="MITOCHONDRIAL 28S RIBOSOMAL PROTEIN S21"/>
    <property type="match status" value="1"/>
</dbReference>
<dbReference type="NCBIfam" id="TIGR00030">
    <property type="entry name" value="S21p"/>
    <property type="match status" value="1"/>
</dbReference>
<dbReference type="KEGG" id="egt:105951656"/>
<keyword evidence="5" id="KW-1185">Reference proteome</keyword>
<reference evidence="4 5" key="1">
    <citation type="journal article" date="2013" name="Proc. Natl. Acad. Sci. U.S.A.">
        <title>Fine-scale variation in meiotic recombination in Mimulus inferred from population shotgun sequencing.</title>
        <authorList>
            <person name="Hellsten U."/>
            <person name="Wright K.M."/>
            <person name="Jenkins J."/>
            <person name="Shu S."/>
            <person name="Yuan Y."/>
            <person name="Wessler S.R."/>
            <person name="Schmutz J."/>
            <person name="Willis J.H."/>
            <person name="Rokhsar D.S."/>
        </authorList>
    </citation>
    <scope>NUCLEOTIDE SEQUENCE [LARGE SCALE GENOMIC DNA]</scope>
    <source>
        <strain evidence="5">cv. DUN x IM62</strain>
    </source>
</reference>
<dbReference type="InterPro" id="IPR001911">
    <property type="entry name" value="Ribosomal_bS21"/>
</dbReference>
<keyword evidence="2" id="KW-0689">Ribosomal protein</keyword>
<sequence length="198" mass="23194">MALSKLNPLSFFPPLTLLPTPKPPISQLFPVTPFKKTLITLHLKTEPMIPLLLPKQSLRTITKQEEFDEVEETPHHEISDSPYSMGFPSLAFSNTLFFKAAYNVQVIVGEDESEEALVGRFRREISRYGILRECRRRLFFECNQKKRIRKAKEAARRYRKRRPYKRVPKPVEAETSKMNTEDSADDNWEYLDIDLPYC</sequence>
<evidence type="ECO:0000313" key="4">
    <source>
        <dbReference type="EMBL" id="EYU43075.1"/>
    </source>
</evidence>
<keyword evidence="3" id="KW-0687">Ribonucleoprotein</keyword>
<dbReference type="Gene3D" id="1.20.5.1150">
    <property type="entry name" value="Ribosomal protein S8"/>
    <property type="match status" value="1"/>
</dbReference>
<accession>A0A022RVV9</accession>
<dbReference type="AlphaFoldDB" id="A0A022RVV9"/>
<evidence type="ECO:0000313" key="5">
    <source>
        <dbReference type="Proteomes" id="UP000030748"/>
    </source>
</evidence>
<dbReference type="STRING" id="4155.A0A022RVV9"/>
<dbReference type="GO" id="GO:0006412">
    <property type="term" value="P:translation"/>
    <property type="evidence" value="ECO:0007669"/>
    <property type="project" value="InterPro"/>
</dbReference>